<feature type="non-terminal residue" evidence="1">
    <location>
        <position position="40"/>
    </location>
</feature>
<evidence type="ECO:0000313" key="2">
    <source>
        <dbReference type="Proteomes" id="UP000673691"/>
    </source>
</evidence>
<gene>
    <name evidence="1" type="ORF">BJ554DRAFT_6443</name>
</gene>
<name>A0A8H8DK77_9FUNG</name>
<comment type="caution">
    <text evidence="1">The sequence shown here is derived from an EMBL/GenBank/DDBJ whole genome shotgun (WGS) entry which is preliminary data.</text>
</comment>
<protein>
    <submittedName>
        <fullName evidence="1">Uncharacterized protein</fullName>
    </submittedName>
</protein>
<sequence>MVEDRCVVGAGCRLRSSRQLAADFVLYGDGLVNTKMDMTE</sequence>
<dbReference type="AlphaFoldDB" id="A0A8H8DK77"/>
<evidence type="ECO:0000313" key="1">
    <source>
        <dbReference type="EMBL" id="KAG5461375.1"/>
    </source>
</evidence>
<accession>A0A8H8DK77</accession>
<reference evidence="1 2" key="1">
    <citation type="journal article" name="Sci. Rep.">
        <title>Genome-scale phylogenetic analyses confirm Olpidium as the closest living zoosporic fungus to the non-flagellated, terrestrial fungi.</title>
        <authorList>
            <person name="Chang Y."/>
            <person name="Rochon D."/>
            <person name="Sekimoto S."/>
            <person name="Wang Y."/>
            <person name="Chovatia M."/>
            <person name="Sandor L."/>
            <person name="Salamov A."/>
            <person name="Grigoriev I.V."/>
            <person name="Stajich J.E."/>
            <person name="Spatafora J.W."/>
        </authorList>
    </citation>
    <scope>NUCLEOTIDE SEQUENCE [LARGE SCALE GENOMIC DNA]</scope>
    <source>
        <strain evidence="1">S191</strain>
    </source>
</reference>
<proteinExistence type="predicted"/>
<dbReference type="Proteomes" id="UP000673691">
    <property type="component" value="Unassembled WGS sequence"/>
</dbReference>
<keyword evidence="2" id="KW-1185">Reference proteome</keyword>
<organism evidence="1 2">
    <name type="scientific">Olpidium bornovanus</name>
    <dbReference type="NCBI Taxonomy" id="278681"/>
    <lineage>
        <taxon>Eukaryota</taxon>
        <taxon>Fungi</taxon>
        <taxon>Fungi incertae sedis</taxon>
        <taxon>Olpidiomycota</taxon>
        <taxon>Olpidiomycotina</taxon>
        <taxon>Olpidiomycetes</taxon>
        <taxon>Olpidiales</taxon>
        <taxon>Olpidiaceae</taxon>
        <taxon>Olpidium</taxon>
    </lineage>
</organism>
<dbReference type="EMBL" id="JAEFCI010003748">
    <property type="protein sequence ID" value="KAG5461375.1"/>
    <property type="molecule type" value="Genomic_DNA"/>
</dbReference>